<keyword evidence="3" id="KW-0464">Manganese</keyword>
<dbReference type="PANTHER" id="PTHR42909">
    <property type="entry name" value="ZGC:136858"/>
    <property type="match status" value="1"/>
</dbReference>
<name>A0ABN7AV35_9HEMI</name>
<dbReference type="HAMAP" id="MF_01876">
    <property type="entry name" value="PsiMP_glycosidase"/>
    <property type="match status" value="1"/>
</dbReference>
<dbReference type="InterPro" id="IPR007342">
    <property type="entry name" value="PsuG"/>
</dbReference>
<evidence type="ECO:0000256" key="5">
    <source>
        <dbReference type="ARBA" id="ARBA00023295"/>
    </source>
</evidence>
<evidence type="ECO:0000256" key="4">
    <source>
        <dbReference type="ARBA" id="ARBA00023239"/>
    </source>
</evidence>
<sequence>MFRSRFLRAKFPSKWSSRPMSSRVIDVSNDVRSALSDKKPVVALESTIITHGMPYPDNLKTAMAVESVVREQGAVPATIAVVKGRVKVGLSSDELEALARPSKAVKISRRDFPYVLSHKMDGGTTVSGTLMVANSVGIKVFVTGGVGGVHRYGEKTLDISADLVEMGRHPIMVVSSGIKSILDIERTLEYLETQGVCVISYGPSKNFPAFYCEESGFLAPYHVAEPSEAANVLFQSTQLGIGSGILLAVPVPKPFSIDREIMDTAINLALSEAEKAGIHGKEVTPFVLERMNRITDGKSLETNIALIKNNALVGAQIAVAYQQILNGDKR</sequence>
<dbReference type="PANTHER" id="PTHR42909:SF1">
    <property type="entry name" value="CARBOHYDRATE KINASE PFKB DOMAIN-CONTAINING PROTEIN"/>
    <property type="match status" value="1"/>
</dbReference>
<evidence type="ECO:0008006" key="8">
    <source>
        <dbReference type="Google" id="ProtNLM"/>
    </source>
</evidence>
<dbReference type="SUPFAM" id="SSF110581">
    <property type="entry name" value="Indigoidine synthase A-like"/>
    <property type="match status" value="1"/>
</dbReference>
<dbReference type="Pfam" id="PF04227">
    <property type="entry name" value="Indigoidine_A"/>
    <property type="match status" value="1"/>
</dbReference>
<accession>A0ABN7AV35</accession>
<keyword evidence="1" id="KW-0479">Metal-binding</keyword>
<keyword evidence="5" id="KW-0326">Glycosidase</keyword>
<keyword evidence="2" id="KW-0378">Hydrolase</keyword>
<keyword evidence="7" id="KW-1185">Reference proteome</keyword>
<dbReference type="Gene3D" id="3.40.1790.10">
    <property type="entry name" value="Indigoidine synthase domain"/>
    <property type="match status" value="1"/>
</dbReference>
<keyword evidence="4" id="KW-0456">Lyase</keyword>
<evidence type="ECO:0000313" key="7">
    <source>
        <dbReference type="Proteomes" id="UP001307889"/>
    </source>
</evidence>
<evidence type="ECO:0000313" key="6">
    <source>
        <dbReference type="EMBL" id="BES95389.1"/>
    </source>
</evidence>
<gene>
    <name evidence="6" type="ORF">NTJ_08198</name>
</gene>
<reference evidence="6 7" key="1">
    <citation type="submission" date="2023-09" db="EMBL/GenBank/DDBJ databases">
        <title>Nesidiocoris tenuis whole genome shotgun sequence.</title>
        <authorList>
            <person name="Shibata T."/>
            <person name="Shimoda M."/>
            <person name="Kobayashi T."/>
            <person name="Uehara T."/>
        </authorList>
    </citation>
    <scope>NUCLEOTIDE SEQUENCE [LARGE SCALE GENOMIC DNA]</scope>
    <source>
        <strain evidence="6 7">Japan</strain>
    </source>
</reference>
<evidence type="ECO:0000256" key="3">
    <source>
        <dbReference type="ARBA" id="ARBA00023211"/>
    </source>
</evidence>
<evidence type="ECO:0000256" key="2">
    <source>
        <dbReference type="ARBA" id="ARBA00022801"/>
    </source>
</evidence>
<evidence type="ECO:0000256" key="1">
    <source>
        <dbReference type="ARBA" id="ARBA00022723"/>
    </source>
</evidence>
<proteinExistence type="inferred from homology"/>
<dbReference type="Proteomes" id="UP001307889">
    <property type="component" value="Chromosome 6"/>
</dbReference>
<dbReference type="InterPro" id="IPR022830">
    <property type="entry name" value="Indigdn_synthA-like"/>
</dbReference>
<protein>
    <recommendedName>
        <fullName evidence="8">Pseudouridine-5'-phosphate glycosidase</fullName>
    </recommendedName>
</protein>
<dbReference type="EMBL" id="AP028914">
    <property type="protein sequence ID" value="BES95389.1"/>
    <property type="molecule type" value="Genomic_DNA"/>
</dbReference>
<organism evidence="6 7">
    <name type="scientific">Nesidiocoris tenuis</name>
    <dbReference type="NCBI Taxonomy" id="355587"/>
    <lineage>
        <taxon>Eukaryota</taxon>
        <taxon>Metazoa</taxon>
        <taxon>Ecdysozoa</taxon>
        <taxon>Arthropoda</taxon>
        <taxon>Hexapoda</taxon>
        <taxon>Insecta</taxon>
        <taxon>Pterygota</taxon>
        <taxon>Neoptera</taxon>
        <taxon>Paraneoptera</taxon>
        <taxon>Hemiptera</taxon>
        <taxon>Heteroptera</taxon>
        <taxon>Panheteroptera</taxon>
        <taxon>Cimicomorpha</taxon>
        <taxon>Miridae</taxon>
        <taxon>Dicyphina</taxon>
        <taxon>Nesidiocoris</taxon>
    </lineage>
</organism>